<name>A0AAE9ZFU3_9PROT</name>
<reference evidence="5" key="1">
    <citation type="submission" date="2023-02" db="EMBL/GenBank/DDBJ databases">
        <title>Genome sequence of Hyphococcus flavus.</title>
        <authorList>
            <person name="Rong J.-C."/>
            <person name="Zhao Q."/>
            <person name="Yi M."/>
            <person name="Wu J.-Y."/>
        </authorList>
    </citation>
    <scope>NUCLEOTIDE SEQUENCE</scope>
    <source>
        <strain evidence="5">MCCC 1K03223</strain>
    </source>
</reference>
<keyword evidence="2" id="KW-1133">Transmembrane helix</keyword>
<dbReference type="Pfam" id="PF01551">
    <property type="entry name" value="Peptidase_M23"/>
    <property type="match status" value="1"/>
</dbReference>
<gene>
    <name evidence="5" type="ORF">PUV54_02110</name>
</gene>
<dbReference type="PANTHER" id="PTHR21666">
    <property type="entry name" value="PEPTIDASE-RELATED"/>
    <property type="match status" value="1"/>
</dbReference>
<protein>
    <submittedName>
        <fullName evidence="5">Peptidoglycan DD-metalloendopeptidase family protein</fullName>
    </submittedName>
</protein>
<feature type="domain" description="Peptidase M56" evidence="4">
    <location>
        <begin position="47"/>
        <end position="276"/>
    </location>
</feature>
<dbReference type="CDD" id="cd12797">
    <property type="entry name" value="M23_peptidase"/>
    <property type="match status" value="1"/>
</dbReference>
<dbReference type="GO" id="GO:0004222">
    <property type="term" value="F:metalloendopeptidase activity"/>
    <property type="evidence" value="ECO:0007669"/>
    <property type="project" value="TreeGrafter"/>
</dbReference>
<dbReference type="SUPFAM" id="SSF51261">
    <property type="entry name" value="Duplicated hybrid motif"/>
    <property type="match status" value="1"/>
</dbReference>
<feature type="transmembrane region" description="Helical" evidence="2">
    <location>
        <begin position="7"/>
        <end position="27"/>
    </location>
</feature>
<dbReference type="InterPro" id="IPR011055">
    <property type="entry name" value="Dup_hybrid_motif"/>
</dbReference>
<evidence type="ECO:0000256" key="2">
    <source>
        <dbReference type="SAM" id="Phobius"/>
    </source>
</evidence>
<feature type="compositionally biased region" description="Basic and acidic residues" evidence="1">
    <location>
        <begin position="665"/>
        <end position="736"/>
    </location>
</feature>
<dbReference type="InterPro" id="IPR016047">
    <property type="entry name" value="M23ase_b-sheet_dom"/>
</dbReference>
<keyword evidence="6" id="KW-1185">Reference proteome</keyword>
<organism evidence="5 6">
    <name type="scientific">Hyphococcus flavus</name>
    <dbReference type="NCBI Taxonomy" id="1866326"/>
    <lineage>
        <taxon>Bacteria</taxon>
        <taxon>Pseudomonadati</taxon>
        <taxon>Pseudomonadota</taxon>
        <taxon>Alphaproteobacteria</taxon>
        <taxon>Parvularculales</taxon>
        <taxon>Parvularculaceae</taxon>
        <taxon>Hyphococcus</taxon>
    </lineage>
</organism>
<dbReference type="PANTHER" id="PTHR21666:SF290">
    <property type="entry name" value="PEPTIDASE M23 DOMAIN PROTEIN"/>
    <property type="match status" value="1"/>
</dbReference>
<evidence type="ECO:0000313" key="6">
    <source>
        <dbReference type="Proteomes" id="UP001214043"/>
    </source>
</evidence>
<dbReference type="EMBL" id="CP118166">
    <property type="protein sequence ID" value="WDI31982.1"/>
    <property type="molecule type" value="Genomic_DNA"/>
</dbReference>
<dbReference type="CDD" id="cd07341">
    <property type="entry name" value="M56_BlaR1_MecR1_like"/>
    <property type="match status" value="1"/>
</dbReference>
<proteinExistence type="predicted"/>
<feature type="compositionally biased region" description="Basic and acidic residues" evidence="1">
    <location>
        <begin position="633"/>
        <end position="655"/>
    </location>
</feature>
<dbReference type="Pfam" id="PF05569">
    <property type="entry name" value="Peptidase_M56"/>
    <property type="match status" value="1"/>
</dbReference>
<dbReference type="InterPro" id="IPR008756">
    <property type="entry name" value="Peptidase_M56"/>
</dbReference>
<dbReference type="InterPro" id="IPR050570">
    <property type="entry name" value="Cell_wall_metabolism_enzyme"/>
</dbReference>
<feature type="transmembrane region" description="Helical" evidence="2">
    <location>
        <begin position="118"/>
        <end position="139"/>
    </location>
</feature>
<evidence type="ECO:0000256" key="1">
    <source>
        <dbReference type="SAM" id="MobiDB-lite"/>
    </source>
</evidence>
<sequence>METFIEPFFYCLFASTVWAPLVFFIAHRLCANDNGPVGALGSLSGKIWPMALVLAALPVMMAPIAASLGLSLRAPAPLPPMAELAASPAVITELAEPTALAATTTITLADILRMAAVLYFYGFLMLLALAFVRHIWFAYRLNYATPLDEPILEEKLEGWRDRLGVRQQPRYVFSHIVSSVCVYGFLRPVVVFPYDLLERVSVEDAALMGAHEMAHVKRGDVALFAMCSIIKAVFWFNPFMHRICARATLAAEQGADALVLASGVSRRQYAHCFVQGLKLASGSPQHRFAGELVPSFTPFDKKSRRARLDAILSGNSESSLLSLPTKLSLGAGALLAAGLAFAQAAFAVTPPPAALALPVTPVEGKIGFEFGKTSELLGPERQSHEGVDIRAARGTPVKAAGEGKVIDATSRYQGSTAWGNVVVIDHGHGLVTRYAHLDSFIVHKGEIVDAGDVIGAVGSTGKATGPHLHFEILENGTPIDPAPVLALAPAVTPVPSAAPKTKHSRHVPVAPAPEVAPIPTAEPAPSPKVNHIQRVKSTEKKARRLDGRLAQLESKLRQRFENFDAFKDLEDVTIKFNDIELEGFEDFAEMIEGQEFHFNADDFEFEGFQSFGFISRDGDNIVFSSDLSAEDQKQLRRAQEQAKRQAAEAMERAKAEMAQANRNAEQARREALRYSEAERERAEERARRDEERAERDAERAERDLERALRQMERDMERAERDLKKAVRSKDKNRTREAALVVREQAIKKAKADLDRQLKEIEKERKALERKKRQR</sequence>
<feature type="region of interest" description="Disordered" evidence="1">
    <location>
        <begin position="633"/>
        <end position="737"/>
    </location>
</feature>
<dbReference type="Proteomes" id="UP001214043">
    <property type="component" value="Chromosome"/>
</dbReference>
<evidence type="ECO:0000259" key="3">
    <source>
        <dbReference type="Pfam" id="PF01551"/>
    </source>
</evidence>
<evidence type="ECO:0000259" key="4">
    <source>
        <dbReference type="Pfam" id="PF05569"/>
    </source>
</evidence>
<keyword evidence="2" id="KW-0472">Membrane</keyword>
<dbReference type="KEGG" id="hfl:PUV54_02110"/>
<feature type="domain" description="M23ase beta-sheet core" evidence="3">
    <location>
        <begin position="383"/>
        <end position="481"/>
    </location>
</feature>
<dbReference type="Gene3D" id="2.70.70.10">
    <property type="entry name" value="Glucose Permease (Domain IIA)"/>
    <property type="match status" value="1"/>
</dbReference>
<dbReference type="AlphaFoldDB" id="A0AAE9ZFU3"/>
<evidence type="ECO:0000313" key="5">
    <source>
        <dbReference type="EMBL" id="WDI31982.1"/>
    </source>
</evidence>
<feature type="transmembrane region" description="Helical" evidence="2">
    <location>
        <begin position="47"/>
        <end position="72"/>
    </location>
</feature>
<accession>A0AAE9ZFU3</accession>
<dbReference type="RefSeq" id="WP_274493866.1">
    <property type="nucleotide sequence ID" value="NZ_CP118166.1"/>
</dbReference>
<keyword evidence="2" id="KW-0812">Transmembrane</keyword>